<reference evidence="2 3" key="1">
    <citation type="submission" date="2014-04" db="EMBL/GenBank/DDBJ databases">
        <authorList>
            <consortium name="DOE Joint Genome Institute"/>
            <person name="Kuo A."/>
            <person name="Kohler A."/>
            <person name="Costa M.D."/>
            <person name="Nagy L.G."/>
            <person name="Floudas D."/>
            <person name="Copeland A."/>
            <person name="Barry K.W."/>
            <person name="Cichocki N."/>
            <person name="Veneault-Fourrey C."/>
            <person name="LaButti K."/>
            <person name="Lindquist E.A."/>
            <person name="Lipzen A."/>
            <person name="Lundell T."/>
            <person name="Morin E."/>
            <person name="Murat C."/>
            <person name="Sun H."/>
            <person name="Tunlid A."/>
            <person name="Henrissat B."/>
            <person name="Grigoriev I.V."/>
            <person name="Hibbett D.S."/>
            <person name="Martin F."/>
            <person name="Nordberg H.P."/>
            <person name="Cantor M.N."/>
            <person name="Hua S.X."/>
        </authorList>
    </citation>
    <scope>NUCLEOTIDE SEQUENCE [LARGE SCALE GENOMIC DNA]</scope>
    <source>
        <strain evidence="2 3">441</strain>
    </source>
</reference>
<dbReference type="AlphaFoldDB" id="A0A0C9YX24"/>
<dbReference type="HOGENOM" id="CLU_055157_0_0_1"/>
<dbReference type="Proteomes" id="UP000054018">
    <property type="component" value="Unassembled WGS sequence"/>
</dbReference>
<evidence type="ECO:0000256" key="1">
    <source>
        <dbReference type="SAM" id="MobiDB-lite"/>
    </source>
</evidence>
<feature type="compositionally biased region" description="Acidic residues" evidence="1">
    <location>
        <begin position="199"/>
        <end position="214"/>
    </location>
</feature>
<dbReference type="OrthoDB" id="2705255at2759"/>
<reference evidence="3" key="2">
    <citation type="submission" date="2015-01" db="EMBL/GenBank/DDBJ databases">
        <title>Evolutionary Origins and Diversification of the Mycorrhizal Mutualists.</title>
        <authorList>
            <consortium name="DOE Joint Genome Institute"/>
            <consortium name="Mycorrhizal Genomics Consortium"/>
            <person name="Kohler A."/>
            <person name="Kuo A."/>
            <person name="Nagy L.G."/>
            <person name="Floudas D."/>
            <person name="Copeland A."/>
            <person name="Barry K.W."/>
            <person name="Cichocki N."/>
            <person name="Veneault-Fourrey C."/>
            <person name="LaButti K."/>
            <person name="Lindquist E.A."/>
            <person name="Lipzen A."/>
            <person name="Lundell T."/>
            <person name="Morin E."/>
            <person name="Murat C."/>
            <person name="Riley R."/>
            <person name="Ohm R."/>
            <person name="Sun H."/>
            <person name="Tunlid A."/>
            <person name="Henrissat B."/>
            <person name="Grigoriev I.V."/>
            <person name="Hibbett D.S."/>
            <person name="Martin F."/>
        </authorList>
    </citation>
    <scope>NUCLEOTIDE SEQUENCE [LARGE SCALE GENOMIC DNA]</scope>
    <source>
        <strain evidence="3">441</strain>
    </source>
</reference>
<organism evidence="2 3">
    <name type="scientific">Pisolithus microcarpus 441</name>
    <dbReference type="NCBI Taxonomy" id="765257"/>
    <lineage>
        <taxon>Eukaryota</taxon>
        <taxon>Fungi</taxon>
        <taxon>Dikarya</taxon>
        <taxon>Basidiomycota</taxon>
        <taxon>Agaricomycotina</taxon>
        <taxon>Agaricomycetes</taxon>
        <taxon>Agaricomycetidae</taxon>
        <taxon>Boletales</taxon>
        <taxon>Sclerodermatineae</taxon>
        <taxon>Pisolithaceae</taxon>
        <taxon>Pisolithus</taxon>
    </lineage>
</organism>
<dbReference type="EMBL" id="KN833689">
    <property type="protein sequence ID" value="KIK29660.1"/>
    <property type="molecule type" value="Genomic_DNA"/>
</dbReference>
<keyword evidence="3" id="KW-1185">Reference proteome</keyword>
<sequence length="236" mass="26775">MIRLSRAPPGAVPPIPIPSKGLFQLDVDSSIWQDVGLGEGNPDPPQWLADEDVHKGIRLMLEVDHCNEEERRLSRERSILQEWFAVEWCHVQVALANADEHYIYHLQAHKSRLVAVYVRWEAMVQHIPYAWAPSRAWGPTPEDIAYCLSATYNSSTVPAADQPTEGVSQNCSSDDEDLMSEEDLLMATEEIALVEEDYVGQESEEQFTEDEDWLENIGEGYLPSSPLRSPAKRCRR</sequence>
<evidence type="ECO:0000313" key="2">
    <source>
        <dbReference type="EMBL" id="KIK29660.1"/>
    </source>
</evidence>
<accession>A0A0C9YX24</accession>
<name>A0A0C9YX24_9AGAM</name>
<evidence type="ECO:0000313" key="3">
    <source>
        <dbReference type="Proteomes" id="UP000054018"/>
    </source>
</evidence>
<protein>
    <submittedName>
        <fullName evidence="2">Uncharacterized protein</fullName>
    </submittedName>
</protein>
<feature type="region of interest" description="Disordered" evidence="1">
    <location>
        <begin position="199"/>
        <end position="236"/>
    </location>
</feature>
<gene>
    <name evidence="2" type="ORF">PISMIDRAFT_89239</name>
</gene>
<proteinExistence type="predicted"/>